<accession>A0A1S1NM20</accession>
<keyword evidence="2 4" id="KW-0238">DNA-binding</keyword>
<comment type="caution">
    <text evidence="6">The sequence shown here is derived from an EMBL/GenBank/DDBJ whole genome shotgun (WGS) entry which is preliminary data.</text>
</comment>
<feature type="DNA-binding region" description="H-T-H motif" evidence="4">
    <location>
        <begin position="18"/>
        <end position="37"/>
    </location>
</feature>
<dbReference type="GO" id="GO:0045892">
    <property type="term" value="P:negative regulation of DNA-templated transcription"/>
    <property type="evidence" value="ECO:0007669"/>
    <property type="project" value="InterPro"/>
</dbReference>
<keyword evidence="3" id="KW-0804">Transcription</keyword>
<gene>
    <name evidence="6" type="ORF">BKN37_06625</name>
</gene>
<dbReference type="PANTHER" id="PTHR30055:SF151">
    <property type="entry name" value="TRANSCRIPTIONAL REGULATORY PROTEIN"/>
    <property type="match status" value="1"/>
</dbReference>
<dbReference type="EMBL" id="MLQM01000021">
    <property type="protein sequence ID" value="OHV05233.1"/>
    <property type="molecule type" value="Genomic_DNA"/>
</dbReference>
<dbReference type="Pfam" id="PF00440">
    <property type="entry name" value="TetR_N"/>
    <property type="match status" value="1"/>
</dbReference>
<proteinExistence type="predicted"/>
<evidence type="ECO:0000256" key="3">
    <source>
        <dbReference type="ARBA" id="ARBA00023163"/>
    </source>
</evidence>
<dbReference type="InterPro" id="IPR001647">
    <property type="entry name" value="HTH_TetR"/>
</dbReference>
<evidence type="ECO:0000259" key="5">
    <source>
        <dbReference type="PROSITE" id="PS50977"/>
    </source>
</evidence>
<organism evidence="6 7">
    <name type="scientific">Mycobacterium talmoniae</name>
    <dbReference type="NCBI Taxonomy" id="1858794"/>
    <lineage>
        <taxon>Bacteria</taxon>
        <taxon>Bacillati</taxon>
        <taxon>Actinomycetota</taxon>
        <taxon>Actinomycetes</taxon>
        <taxon>Mycobacteriales</taxon>
        <taxon>Mycobacteriaceae</taxon>
        <taxon>Mycobacterium</taxon>
    </lineage>
</organism>
<dbReference type="SUPFAM" id="SSF48498">
    <property type="entry name" value="Tetracyclin repressor-like, C-terminal domain"/>
    <property type="match status" value="1"/>
</dbReference>
<evidence type="ECO:0000256" key="4">
    <source>
        <dbReference type="PROSITE-ProRule" id="PRU00335"/>
    </source>
</evidence>
<dbReference type="Pfam" id="PF02909">
    <property type="entry name" value="TetR_C_1"/>
    <property type="match status" value="1"/>
</dbReference>
<dbReference type="GO" id="GO:0003700">
    <property type="term" value="F:DNA-binding transcription factor activity"/>
    <property type="evidence" value="ECO:0007669"/>
    <property type="project" value="TreeGrafter"/>
</dbReference>
<dbReference type="SUPFAM" id="SSF46689">
    <property type="entry name" value="Homeodomain-like"/>
    <property type="match status" value="1"/>
</dbReference>
<evidence type="ECO:0000313" key="6">
    <source>
        <dbReference type="EMBL" id="OHV05233.1"/>
    </source>
</evidence>
<dbReference type="InterPro" id="IPR036271">
    <property type="entry name" value="Tet_transcr_reg_TetR-rel_C_sf"/>
</dbReference>
<dbReference type="Gene3D" id="1.10.357.10">
    <property type="entry name" value="Tetracycline Repressor, domain 2"/>
    <property type="match status" value="1"/>
</dbReference>
<dbReference type="PANTHER" id="PTHR30055">
    <property type="entry name" value="HTH-TYPE TRANSCRIPTIONAL REGULATOR RUTR"/>
    <property type="match status" value="1"/>
</dbReference>
<sequence>MVEAALEHIERHGYETLTMRKLATELHVSPMTIYRHVADKRALLSQVADHYFDELRVPSVMADWQDYLGEWFDALHTLMLRRPVLAHVMAEQPLDGPVAWKAADHVIGVLADNRFTPAEAGELFTALLSYTIGFTQLRRGRSADDSSIQAADRDQLRAEFPHLAEAVESYGRWLSRPSFAHGVRLLIEAWTAERGASPSIP</sequence>
<dbReference type="InterPro" id="IPR009057">
    <property type="entry name" value="Homeodomain-like_sf"/>
</dbReference>
<keyword evidence="1" id="KW-0805">Transcription regulation</keyword>
<evidence type="ECO:0000256" key="1">
    <source>
        <dbReference type="ARBA" id="ARBA00023015"/>
    </source>
</evidence>
<dbReference type="Proteomes" id="UP000179734">
    <property type="component" value="Unassembled WGS sequence"/>
</dbReference>
<protein>
    <recommendedName>
        <fullName evidence="5">HTH tetR-type domain-containing protein</fullName>
    </recommendedName>
</protein>
<dbReference type="InterPro" id="IPR050109">
    <property type="entry name" value="HTH-type_TetR-like_transc_reg"/>
</dbReference>
<dbReference type="AlphaFoldDB" id="A0A1S1NM20"/>
<evidence type="ECO:0000313" key="7">
    <source>
        <dbReference type="Proteomes" id="UP000179734"/>
    </source>
</evidence>
<evidence type="ECO:0000256" key="2">
    <source>
        <dbReference type="ARBA" id="ARBA00023125"/>
    </source>
</evidence>
<reference evidence="6 7" key="1">
    <citation type="submission" date="2016-10" db="EMBL/GenBank/DDBJ databases">
        <title>Genome sequence of Mycobacterium talmonii.</title>
        <authorList>
            <person name="Greninger A.L."/>
            <person name="Elliott B."/>
            <person name="Vasireddy S."/>
            <person name="Vasireddy R."/>
        </authorList>
    </citation>
    <scope>NUCLEOTIDE SEQUENCE [LARGE SCALE GENOMIC DNA]</scope>
    <source>
        <strain evidence="7">NE-TNMC-100812</strain>
    </source>
</reference>
<keyword evidence="7" id="KW-1185">Reference proteome</keyword>
<name>A0A1S1NM20_9MYCO</name>
<dbReference type="PROSITE" id="PS50977">
    <property type="entry name" value="HTH_TETR_2"/>
    <property type="match status" value="1"/>
</dbReference>
<feature type="domain" description="HTH tetR-type" evidence="5">
    <location>
        <begin position="1"/>
        <end position="55"/>
    </location>
</feature>
<dbReference type="GO" id="GO:0000976">
    <property type="term" value="F:transcription cis-regulatory region binding"/>
    <property type="evidence" value="ECO:0007669"/>
    <property type="project" value="TreeGrafter"/>
</dbReference>
<dbReference type="Gene3D" id="1.10.10.60">
    <property type="entry name" value="Homeodomain-like"/>
    <property type="match status" value="1"/>
</dbReference>
<dbReference type="InterPro" id="IPR004111">
    <property type="entry name" value="Repressor_TetR_C"/>
</dbReference>